<keyword evidence="1" id="KW-0732">Signal</keyword>
<dbReference type="Proteomes" id="UP000800981">
    <property type="component" value="Unassembled WGS sequence"/>
</dbReference>
<reference evidence="2 3" key="1">
    <citation type="submission" date="2020-03" db="EMBL/GenBank/DDBJ databases">
        <title>Two novel Motilibacter sp.</title>
        <authorList>
            <person name="Liu S."/>
        </authorList>
    </citation>
    <scope>NUCLEOTIDE SEQUENCE [LARGE SCALE GENOMIC DNA]</scope>
    <source>
        <strain evidence="2 3">E257</strain>
    </source>
</reference>
<evidence type="ECO:0000313" key="2">
    <source>
        <dbReference type="EMBL" id="NHC15988.1"/>
    </source>
</evidence>
<protein>
    <recommendedName>
        <fullName evidence="4">Secreted protein</fullName>
    </recommendedName>
</protein>
<sequence>MTRPTSTRTTARTALAAALVGAAALGASPAPAYAAAPASTATPASPAAVAKDSVYTDTLPPGVWPHLGALKFARAGRHAGALSGACVPAIPAGRERVTARYTPPEGPRAGRAAQTVVELGTATAARDAARRIAKLVPKCLRGGENTRIFPLKNATPTTWAWSTITSVPG</sequence>
<evidence type="ECO:0008006" key="4">
    <source>
        <dbReference type="Google" id="ProtNLM"/>
    </source>
</evidence>
<dbReference type="EMBL" id="JAANNP010000078">
    <property type="protein sequence ID" value="NHC15988.1"/>
    <property type="molecule type" value="Genomic_DNA"/>
</dbReference>
<evidence type="ECO:0000256" key="1">
    <source>
        <dbReference type="SAM" id="SignalP"/>
    </source>
</evidence>
<accession>A0ABX0GYF3</accession>
<proteinExistence type="predicted"/>
<dbReference type="PROSITE" id="PS51318">
    <property type="entry name" value="TAT"/>
    <property type="match status" value="1"/>
</dbReference>
<keyword evidence="3" id="KW-1185">Reference proteome</keyword>
<name>A0ABX0GYF3_9ACTN</name>
<feature type="chain" id="PRO_5045696222" description="Secreted protein" evidence="1">
    <location>
        <begin position="35"/>
        <end position="169"/>
    </location>
</feature>
<gene>
    <name evidence="2" type="ORF">G9H71_19575</name>
</gene>
<dbReference type="InterPro" id="IPR006311">
    <property type="entry name" value="TAT_signal"/>
</dbReference>
<organism evidence="2 3">
    <name type="scientific">Motilibacter deserti</name>
    <dbReference type="NCBI Taxonomy" id="2714956"/>
    <lineage>
        <taxon>Bacteria</taxon>
        <taxon>Bacillati</taxon>
        <taxon>Actinomycetota</taxon>
        <taxon>Actinomycetes</taxon>
        <taxon>Motilibacterales</taxon>
        <taxon>Motilibacteraceae</taxon>
        <taxon>Motilibacter</taxon>
    </lineage>
</organism>
<feature type="signal peptide" evidence="1">
    <location>
        <begin position="1"/>
        <end position="34"/>
    </location>
</feature>
<evidence type="ECO:0000313" key="3">
    <source>
        <dbReference type="Proteomes" id="UP000800981"/>
    </source>
</evidence>
<comment type="caution">
    <text evidence="2">The sequence shown here is derived from an EMBL/GenBank/DDBJ whole genome shotgun (WGS) entry which is preliminary data.</text>
</comment>
<feature type="non-terminal residue" evidence="2">
    <location>
        <position position="169"/>
    </location>
</feature>